<dbReference type="RefSeq" id="WP_133141251.1">
    <property type="nucleotide sequence ID" value="NZ_CAAAIQ010000016.1"/>
</dbReference>
<proteinExistence type="predicted"/>
<dbReference type="Proteomes" id="UP000054729">
    <property type="component" value="Unassembled WGS sequence"/>
</dbReference>
<dbReference type="InterPro" id="IPR049972">
    <property type="entry name" value="T4SS_AnkK"/>
</dbReference>
<dbReference type="OrthoDB" id="5652348at2"/>
<evidence type="ECO:0000256" key="1">
    <source>
        <dbReference type="SAM" id="MobiDB-lite"/>
    </source>
</evidence>
<comment type="caution">
    <text evidence="2">The sequence shown here is derived from an EMBL/GenBank/DDBJ whole genome shotgun (WGS) entry which is preliminary data.</text>
</comment>
<gene>
    <name evidence="2" type="ORF">Lwal_2750</name>
</gene>
<dbReference type="NCBIfam" id="NF043026">
    <property type="entry name" value="T4SS_AnkK"/>
    <property type="match status" value="1"/>
</dbReference>
<organism evidence="2 3">
    <name type="scientific">Legionella waltersii</name>
    <dbReference type="NCBI Taxonomy" id="66969"/>
    <lineage>
        <taxon>Bacteria</taxon>
        <taxon>Pseudomonadati</taxon>
        <taxon>Pseudomonadota</taxon>
        <taxon>Gammaproteobacteria</taxon>
        <taxon>Legionellales</taxon>
        <taxon>Legionellaceae</taxon>
        <taxon>Legionella</taxon>
    </lineage>
</organism>
<dbReference type="AlphaFoldDB" id="A0A0W1A018"/>
<keyword evidence="3" id="KW-1185">Reference proteome</keyword>
<protein>
    <submittedName>
        <fullName evidence="2">Cardiac ankyrin repeat-containing protein</fullName>
    </submittedName>
</protein>
<reference evidence="2 3" key="1">
    <citation type="submission" date="2015-11" db="EMBL/GenBank/DDBJ databases">
        <title>Genomic analysis of 38 Legionella species identifies large and diverse effector repertoires.</title>
        <authorList>
            <person name="Burstein D."/>
            <person name="Amaro F."/>
            <person name="Zusman T."/>
            <person name="Lifshitz Z."/>
            <person name="Cohen O."/>
            <person name="Gilbert J.A."/>
            <person name="Pupko T."/>
            <person name="Shuman H.A."/>
            <person name="Segal G."/>
        </authorList>
    </citation>
    <scope>NUCLEOTIDE SEQUENCE [LARGE SCALE GENOMIC DNA]</scope>
    <source>
        <strain evidence="2 3">ATCC 51914</strain>
    </source>
</reference>
<evidence type="ECO:0000313" key="2">
    <source>
        <dbReference type="EMBL" id="KTD74709.1"/>
    </source>
</evidence>
<name>A0A0W1A018_9GAMM</name>
<accession>A0A0W1A018</accession>
<dbReference type="STRING" id="66969.Lwal_2750"/>
<evidence type="ECO:0000313" key="3">
    <source>
        <dbReference type="Proteomes" id="UP000054729"/>
    </source>
</evidence>
<dbReference type="EMBL" id="LNZB01000060">
    <property type="protein sequence ID" value="KTD74709.1"/>
    <property type="molecule type" value="Genomic_DNA"/>
</dbReference>
<dbReference type="PATRIC" id="fig|66969.6.peg.2978"/>
<sequence>MYQPYLETELEGLDSSKGSKNSAHEIHKVKCSMGKEKVRAFYKKNKNNEPLLSINEAAFSELARMLMPKSITPRHFLVQKAARGPITGVISQDIGSIINERDSIESTQFLAVDPITGTFKEVAITENSDIPYVFFHKLPHGYFYTLMRLREEGVVSIDMDSLASVLAVKYKLEEDDLHKGNFGFYVIKRVGKPPLIKFFTIDHDMLLANSVTSFIHFRLPNFSYTDTSFNITPEDLIRFPDLHDSKNHYWPTRKRLLVMTGDPKVYTNSEEMEAFKRLNTDPEFNHAKWKRFLKGILATDEMTRAALSLHLNKRNPKDLAKIQLISHAMNERIMQLRANLLSIPEFRNYINSGQGKADILDMIREFEEYITDVQDHFDLDPEQTKEGFQNELLDGIKELAKISSHSCDPDDKRAVKDGDTPLHIAIRIGQYRFEESEKAYSKYWSIPNSENKTAIEVAMDMAETCDAHCNRDVPALDPFAVIQDLLNRGAQRTPELDRLLERKGINIDTYFFNSKYYDEPVETYDDLKEIIAAIGNDSNLSLKTKKTIVIDVVRKNLNQLSSDDCARLRAELNGTSETSIAPEFLFISQLRSSLWIIRWIRGVYGMSSTRYELNSILDNRELQLGMEFCMAFFKPSMPARRDNNRETPTPIFSQ</sequence>
<feature type="region of interest" description="Disordered" evidence="1">
    <location>
        <begin position="1"/>
        <end position="25"/>
    </location>
</feature>